<keyword evidence="2" id="KW-1185">Reference proteome</keyword>
<dbReference type="Proteomes" id="UP000009311">
    <property type="component" value="Unassembled WGS sequence"/>
</dbReference>
<sequence>MRFEKNKAYLVAMTSVAKVDTATAKQFRQAIDEKGNMLTAGQKADLGRAEVSKQKGKLIVKTKKLTVNFTIKRDGSYYTADGTMWLLAKQD</sequence>
<gene>
    <name evidence="1" type="ORF">BN53_09290</name>
</gene>
<organism evidence="1 2">
    <name type="scientific">Lactobacillus pasteurii DSM 23907 = CRBIP 24.76</name>
    <dbReference type="NCBI Taxonomy" id="1423790"/>
    <lineage>
        <taxon>Bacteria</taxon>
        <taxon>Bacillati</taxon>
        <taxon>Bacillota</taxon>
        <taxon>Bacilli</taxon>
        <taxon>Lactobacillales</taxon>
        <taxon>Lactobacillaceae</taxon>
        <taxon>Lactobacillus</taxon>
    </lineage>
</organism>
<proteinExistence type="predicted"/>
<dbReference type="EMBL" id="CAKD01000001">
    <property type="protein sequence ID" value="CCI84396.1"/>
    <property type="molecule type" value="Genomic_DNA"/>
</dbReference>
<accession>I7LA44</accession>
<dbReference type="RefSeq" id="WP_009558944.1">
    <property type="nucleotide sequence ID" value="NZ_AYZN01000018.1"/>
</dbReference>
<dbReference type="STRING" id="1423790.BN53_09290"/>
<evidence type="ECO:0000313" key="1">
    <source>
        <dbReference type="EMBL" id="CCI84396.1"/>
    </source>
</evidence>
<evidence type="ECO:0000313" key="2">
    <source>
        <dbReference type="Proteomes" id="UP000009311"/>
    </source>
</evidence>
<comment type="caution">
    <text evidence="1">The sequence shown here is derived from an EMBL/GenBank/DDBJ whole genome shotgun (WGS) entry which is preliminary data.</text>
</comment>
<protein>
    <submittedName>
        <fullName evidence="1">Uncharacterized protein</fullName>
    </submittedName>
</protein>
<dbReference type="AlphaFoldDB" id="I7LA44"/>
<name>I7LA44_9LACO</name>
<reference evidence="1 2" key="1">
    <citation type="submission" date="2012-06" db="EMBL/GenBank/DDBJ databases">
        <title>Draft Genome Sequence of Lactobacillus pasteurii CRBIP 24.76T.</title>
        <authorList>
            <person name="Cousin S."/>
            <person name="Bouchier C."/>
            <person name="Loux V."/>
            <person name="Ma L."/>
            <person name="Creno S."/>
            <person name="Bizet C."/>
            <person name="Clermont D."/>
        </authorList>
    </citation>
    <scope>NUCLEOTIDE SEQUENCE [LARGE SCALE GENOMIC DNA]</scope>
    <source>
        <strain evidence="2">CRBIP 24.76T</strain>
    </source>
</reference>